<dbReference type="InterPro" id="IPR037050">
    <property type="entry name" value="DUF1254_sf"/>
</dbReference>
<reference evidence="3 4" key="1">
    <citation type="submission" date="2022-01" db="EMBL/GenBank/DDBJ databases">
        <title>Mariniradius saccharolyticus sp. nov., isolated from sediment of a river.</title>
        <authorList>
            <person name="Liu H."/>
        </authorList>
    </citation>
    <scope>NUCLEOTIDE SEQUENCE [LARGE SCALE GENOMIC DNA]</scope>
    <source>
        <strain evidence="3 4">RY-2</strain>
    </source>
</reference>
<keyword evidence="4" id="KW-1185">Reference proteome</keyword>
<feature type="domain" description="DUF1254" evidence="2">
    <location>
        <begin position="69"/>
        <end position="199"/>
    </location>
</feature>
<evidence type="ECO:0000259" key="1">
    <source>
        <dbReference type="Pfam" id="PF06742"/>
    </source>
</evidence>
<sequence>MKSKIFFVGLAFFILANGCQKNSPSLKPEEAKEIAKEAFLFGFPLVMNYKTLYANVIDKNSGDYKGEFNQKSCDARLFTPEDKAIVTPNSDTPYCMFWSDIRQEPVVFSVPAIDTARYYSFQLIDMFTHNFFYIGSLTTGNLAGNYLIALEGWKGKVPEGITKVVRSETDLFFTIVRTQLFNSDDLDNVAKLQSEFKVQTLSEYNGEAPTTKEAIGEFPKWIEGSQYTEESFKYLDAVLKFVNPIEKEIPVLERFKKLGIGTKEGFDISRFDAEARQAIKEGVKEGFAEMEAFIKANSTDPLGSTKIFGTRDFLEQSAKKNYGFDNAHLIRAVGAYLGIYGNSAGEATYPMYLTDGEGQPPDASKNKYTLTFDSGQMPPVRAFWSLTMYDGKTQLLVDNKLDKYLVNSTSMSDLVKNRDGSITIFIQKESPGKNLEPNWLPAPDGPFYCVMRLYGPEESVLKGAWKNPPMIKSN</sequence>
<comment type="caution">
    <text evidence="3">The sequence shown here is derived from an EMBL/GenBank/DDBJ whole genome shotgun (WGS) entry which is preliminary data.</text>
</comment>
<dbReference type="SUPFAM" id="SSF160935">
    <property type="entry name" value="VPA0735-like"/>
    <property type="match status" value="1"/>
</dbReference>
<dbReference type="PANTHER" id="PTHR36509:SF2">
    <property type="entry name" value="BLL3101 PROTEIN"/>
    <property type="match status" value="1"/>
</dbReference>
<dbReference type="Pfam" id="PF06742">
    <property type="entry name" value="DUF1214"/>
    <property type="match status" value="1"/>
</dbReference>
<dbReference type="PANTHER" id="PTHR36509">
    <property type="entry name" value="BLL3101 PROTEIN"/>
    <property type="match status" value="1"/>
</dbReference>
<dbReference type="InterPro" id="IPR037049">
    <property type="entry name" value="DUF1214_C_sf"/>
</dbReference>
<gene>
    <name evidence="3" type="ORF">L0U89_19065</name>
</gene>
<accession>A0ABS9C100</accession>
<evidence type="ECO:0000313" key="4">
    <source>
        <dbReference type="Proteomes" id="UP001201449"/>
    </source>
</evidence>
<feature type="domain" description="DUF1214" evidence="1">
    <location>
        <begin position="346"/>
        <end position="458"/>
    </location>
</feature>
<name>A0ABS9C100_9BACT</name>
<proteinExistence type="predicted"/>
<dbReference type="Proteomes" id="UP001201449">
    <property type="component" value="Unassembled WGS sequence"/>
</dbReference>
<dbReference type="RefSeq" id="WP_234862981.1">
    <property type="nucleotide sequence ID" value="NZ_JAKEVZ010000022.1"/>
</dbReference>
<dbReference type="Gene3D" id="2.60.40.1610">
    <property type="entry name" value="Domain of unknown function DUF1254"/>
    <property type="match status" value="1"/>
</dbReference>
<dbReference type="InterPro" id="IPR010621">
    <property type="entry name" value="DUF1214"/>
</dbReference>
<protein>
    <submittedName>
        <fullName evidence="3">DUF1254 domain-containing protein</fullName>
    </submittedName>
</protein>
<dbReference type="Pfam" id="PF06863">
    <property type="entry name" value="DUF1254"/>
    <property type="match status" value="1"/>
</dbReference>
<evidence type="ECO:0000259" key="2">
    <source>
        <dbReference type="Pfam" id="PF06863"/>
    </source>
</evidence>
<dbReference type="EMBL" id="JAKEVZ010000022">
    <property type="protein sequence ID" value="MCF1753169.1"/>
    <property type="molecule type" value="Genomic_DNA"/>
</dbReference>
<dbReference type="Gene3D" id="2.60.120.600">
    <property type="entry name" value="Domain of unknown function DUF1214, C-terminal domain"/>
    <property type="match status" value="1"/>
</dbReference>
<dbReference type="InterPro" id="IPR010679">
    <property type="entry name" value="DUF1254"/>
</dbReference>
<evidence type="ECO:0000313" key="3">
    <source>
        <dbReference type="EMBL" id="MCF1753169.1"/>
    </source>
</evidence>
<organism evidence="3 4">
    <name type="scientific">Mariniradius sediminis</name>
    <dbReference type="NCBI Taxonomy" id="2909237"/>
    <lineage>
        <taxon>Bacteria</taxon>
        <taxon>Pseudomonadati</taxon>
        <taxon>Bacteroidota</taxon>
        <taxon>Cytophagia</taxon>
        <taxon>Cytophagales</taxon>
        <taxon>Cyclobacteriaceae</taxon>
        <taxon>Mariniradius</taxon>
    </lineage>
</organism>